<evidence type="ECO:0000256" key="1">
    <source>
        <dbReference type="SAM" id="MobiDB-lite"/>
    </source>
</evidence>
<dbReference type="EMBL" id="CDMY01000287">
    <property type="protein sequence ID" value="CEL99726.1"/>
    <property type="molecule type" value="Genomic_DNA"/>
</dbReference>
<dbReference type="GO" id="GO:0016887">
    <property type="term" value="F:ATP hydrolysis activity"/>
    <property type="evidence" value="ECO:0007669"/>
    <property type="project" value="TreeGrafter"/>
</dbReference>
<dbReference type="InterPro" id="IPR014729">
    <property type="entry name" value="Rossmann-like_a/b/a_fold"/>
</dbReference>
<accession>A0A0G4EQI1</accession>
<dbReference type="Gene3D" id="3.90.950.20">
    <property type="entry name" value="CinA-like"/>
    <property type="match status" value="1"/>
</dbReference>
<dbReference type="SUPFAM" id="SSF142433">
    <property type="entry name" value="CinA-like"/>
    <property type="match status" value="1"/>
</dbReference>
<dbReference type="OrthoDB" id="5591297at2759"/>
<dbReference type="GO" id="GO:0000309">
    <property type="term" value="F:nicotinamide-nucleotide adenylyltransferase activity"/>
    <property type="evidence" value="ECO:0007669"/>
    <property type="project" value="TreeGrafter"/>
</dbReference>
<name>A0A0G4EQI1_VITBC</name>
<evidence type="ECO:0000313" key="4">
    <source>
        <dbReference type="Proteomes" id="UP000041254"/>
    </source>
</evidence>
<feature type="region of interest" description="Disordered" evidence="1">
    <location>
        <begin position="232"/>
        <end position="255"/>
    </location>
</feature>
<dbReference type="Pfam" id="PF01467">
    <property type="entry name" value="CTP_transf_like"/>
    <property type="match status" value="1"/>
</dbReference>
<evidence type="ECO:0000313" key="3">
    <source>
        <dbReference type="EMBL" id="CEL99726.1"/>
    </source>
</evidence>
<keyword evidence="4" id="KW-1185">Reference proteome</keyword>
<organism evidence="3 4">
    <name type="scientific">Vitrella brassicaformis (strain CCMP3155)</name>
    <dbReference type="NCBI Taxonomy" id="1169540"/>
    <lineage>
        <taxon>Eukaryota</taxon>
        <taxon>Sar</taxon>
        <taxon>Alveolata</taxon>
        <taxon>Colpodellida</taxon>
        <taxon>Vitrellaceae</taxon>
        <taxon>Vitrella</taxon>
    </lineage>
</organism>
<gene>
    <name evidence="3" type="ORF">Vbra_8034</name>
</gene>
<dbReference type="InterPro" id="IPR004821">
    <property type="entry name" value="Cyt_trans-like"/>
</dbReference>
<dbReference type="GO" id="GO:0005737">
    <property type="term" value="C:cytoplasm"/>
    <property type="evidence" value="ECO:0007669"/>
    <property type="project" value="TreeGrafter"/>
</dbReference>
<dbReference type="Proteomes" id="UP000041254">
    <property type="component" value="Unassembled WGS sequence"/>
</dbReference>
<dbReference type="Gene3D" id="3.40.50.620">
    <property type="entry name" value="HUPs"/>
    <property type="match status" value="1"/>
</dbReference>
<dbReference type="AlphaFoldDB" id="A0A0G4EQI1"/>
<proteinExistence type="predicted"/>
<evidence type="ECO:0000259" key="2">
    <source>
        <dbReference type="Pfam" id="PF01467"/>
    </source>
</evidence>
<dbReference type="GO" id="GO:0005634">
    <property type="term" value="C:nucleus"/>
    <property type="evidence" value="ECO:0007669"/>
    <property type="project" value="TreeGrafter"/>
</dbReference>
<dbReference type="VEuPathDB" id="CryptoDB:Vbra_8034"/>
<dbReference type="PANTHER" id="PTHR31285">
    <property type="entry name" value="NICOTINAMIDE MONONUCLEOTIDE ADENYLYLTRANSFERASE"/>
    <property type="match status" value="1"/>
</dbReference>
<dbReference type="InParanoid" id="A0A0G4EQI1"/>
<dbReference type="OMA" id="GCYFVVG"/>
<reference evidence="3 4" key="1">
    <citation type="submission" date="2014-11" db="EMBL/GenBank/DDBJ databases">
        <authorList>
            <person name="Zhu J."/>
            <person name="Qi W."/>
            <person name="Song R."/>
        </authorList>
    </citation>
    <scope>NUCLEOTIDE SEQUENCE [LARGE SCALE GENOMIC DNA]</scope>
</reference>
<protein>
    <recommendedName>
        <fullName evidence="2">Cytidyltransferase-like domain-containing protein</fullName>
    </recommendedName>
</protein>
<dbReference type="SUPFAM" id="SSF52374">
    <property type="entry name" value="Nucleotidylyl transferase"/>
    <property type="match status" value="1"/>
</dbReference>
<feature type="compositionally biased region" description="Acidic residues" evidence="1">
    <location>
        <begin position="246"/>
        <end position="255"/>
    </location>
</feature>
<dbReference type="PANTHER" id="PTHR31285:SF0">
    <property type="entry name" value="NICOTINAMIDE MONONUCLEOTIDE ADENYLYLTRANSFERASE"/>
    <property type="match status" value="1"/>
</dbReference>
<dbReference type="InterPro" id="IPR036653">
    <property type="entry name" value="CinA-like_C"/>
</dbReference>
<sequence length="480" mass="52156">MRAVSPLPLLSFTSLLQNHRSSSPFIAAPERALRCLSGQRTRQKSLAAMNGHTWRDSLDKLVSIPQAEAPQAVVYSAGGGGHFFKWLFSTPGASAVFLEGAMPYARHSTERLLQRGRQTVPSNFVDAEMARALSRSALQCAMEIKIRESGIQALSDRLVGIGSTCALASTQPKRGEHRVYVCATSLRGGRHSTREYAAILEKGRRSREEEDELVSRVLLNALLDQADVDRVPTGLDATGASPGNEELSESSDEAQDPIQDLLDGKVTHVVLCGGSGLVVPSPPLSDCDILMLPGSFNPLHEGHIGMAEAAANLRGTSMSRVVFELSCVNADKPTISLDEIHRRAAQFRERGLHLLLSSAPLFTQKAALVRGVTFIVGMDTFVRIINPKYYGGTDAGVAKALTEMRSHRAHFLVAGRTEGGAFLRLGDVTHDEGKFDGVKGMSDDELSDLFQELPDFRVDISSTELRARIKDQKRRGLTTD</sequence>
<feature type="domain" description="Cytidyltransferase-like" evidence="2">
    <location>
        <begin position="292"/>
        <end position="333"/>
    </location>
</feature>